<keyword evidence="2" id="KW-0238">DNA-binding</keyword>
<organism evidence="6 7">
    <name type="scientific">Slackia equolifaciens</name>
    <dbReference type="NCBI Taxonomy" id="498718"/>
    <lineage>
        <taxon>Bacteria</taxon>
        <taxon>Bacillati</taxon>
        <taxon>Actinomycetota</taxon>
        <taxon>Coriobacteriia</taxon>
        <taxon>Eggerthellales</taxon>
        <taxon>Eggerthellaceae</taxon>
        <taxon>Slackia</taxon>
    </lineage>
</organism>
<feature type="transmembrane region" description="Helical" evidence="4">
    <location>
        <begin position="261"/>
        <end position="280"/>
    </location>
</feature>
<feature type="transmembrane region" description="Helical" evidence="4">
    <location>
        <begin position="222"/>
        <end position="241"/>
    </location>
</feature>
<dbReference type="GO" id="GO:0006355">
    <property type="term" value="P:regulation of DNA-templated transcription"/>
    <property type="evidence" value="ECO:0007669"/>
    <property type="project" value="InterPro"/>
</dbReference>
<dbReference type="GO" id="GO:0003677">
    <property type="term" value="F:DNA binding"/>
    <property type="evidence" value="ECO:0007669"/>
    <property type="project" value="UniProtKB-KW"/>
</dbReference>
<feature type="domain" description="HTH luxR-type" evidence="5">
    <location>
        <begin position="427"/>
        <end position="492"/>
    </location>
</feature>
<feature type="transmembrane region" description="Helical" evidence="4">
    <location>
        <begin position="183"/>
        <end position="201"/>
    </location>
</feature>
<keyword evidence="4" id="KW-1133">Transmembrane helix</keyword>
<dbReference type="PRINTS" id="PR00038">
    <property type="entry name" value="HTHLUXR"/>
</dbReference>
<dbReference type="Proteomes" id="UP000269591">
    <property type="component" value="Unassembled WGS sequence"/>
</dbReference>
<dbReference type="Pfam" id="PF00196">
    <property type="entry name" value="GerE"/>
    <property type="match status" value="1"/>
</dbReference>
<evidence type="ECO:0000256" key="4">
    <source>
        <dbReference type="SAM" id="Phobius"/>
    </source>
</evidence>
<evidence type="ECO:0000256" key="3">
    <source>
        <dbReference type="ARBA" id="ARBA00023163"/>
    </source>
</evidence>
<dbReference type="OrthoDB" id="3197423at2"/>
<dbReference type="SMART" id="SM00421">
    <property type="entry name" value="HTH_LUXR"/>
    <property type="match status" value="1"/>
</dbReference>
<dbReference type="SUPFAM" id="SSF46894">
    <property type="entry name" value="C-terminal effector domain of the bipartite response regulators"/>
    <property type="match status" value="1"/>
</dbReference>
<gene>
    <name evidence="6" type="ORF">DMP06_00900</name>
</gene>
<dbReference type="RefSeq" id="WP_123207857.1">
    <property type="nucleotide sequence ID" value="NZ_JBHTHO010000011.1"/>
</dbReference>
<evidence type="ECO:0000259" key="5">
    <source>
        <dbReference type="PROSITE" id="PS50043"/>
    </source>
</evidence>
<dbReference type="InterPro" id="IPR000792">
    <property type="entry name" value="Tscrpt_reg_LuxR_C"/>
</dbReference>
<dbReference type="PANTHER" id="PTHR44688:SF16">
    <property type="entry name" value="DNA-BINDING TRANSCRIPTIONAL ACTIVATOR DEVR_DOSR"/>
    <property type="match status" value="1"/>
</dbReference>
<dbReference type="EMBL" id="QIBX01000001">
    <property type="protein sequence ID" value="RNL41998.1"/>
    <property type="molecule type" value="Genomic_DNA"/>
</dbReference>
<dbReference type="CDD" id="cd06170">
    <property type="entry name" value="LuxR_C_like"/>
    <property type="match status" value="1"/>
</dbReference>
<reference evidence="7" key="1">
    <citation type="submission" date="2018-05" db="EMBL/GenBank/DDBJ databases">
        <title>Genome Sequencing of selected type strains of the family Eggerthellaceae.</title>
        <authorList>
            <person name="Danylec N."/>
            <person name="Stoll D.A."/>
            <person name="Doetsch A."/>
            <person name="Huch M."/>
        </authorList>
    </citation>
    <scope>NUCLEOTIDE SEQUENCE [LARGE SCALE GENOMIC DNA]</scope>
    <source>
        <strain evidence="7">DSM 24851</strain>
    </source>
</reference>
<feature type="transmembrane region" description="Helical" evidence="4">
    <location>
        <begin position="292"/>
        <end position="308"/>
    </location>
</feature>
<keyword evidence="4" id="KW-0812">Transmembrane</keyword>
<feature type="transmembrane region" description="Helical" evidence="4">
    <location>
        <begin position="123"/>
        <end position="144"/>
    </location>
</feature>
<evidence type="ECO:0000313" key="6">
    <source>
        <dbReference type="EMBL" id="RNL41998.1"/>
    </source>
</evidence>
<dbReference type="AlphaFoldDB" id="A0A3N0B4U7"/>
<feature type="transmembrane region" description="Helical" evidence="4">
    <location>
        <begin position="64"/>
        <end position="84"/>
    </location>
</feature>
<evidence type="ECO:0000256" key="2">
    <source>
        <dbReference type="ARBA" id="ARBA00023125"/>
    </source>
</evidence>
<dbReference type="PANTHER" id="PTHR44688">
    <property type="entry name" value="DNA-BINDING TRANSCRIPTIONAL ACTIVATOR DEVR_DOSR"/>
    <property type="match status" value="1"/>
</dbReference>
<proteinExistence type="predicted"/>
<keyword evidence="3" id="KW-0804">Transcription</keyword>
<evidence type="ECO:0000313" key="7">
    <source>
        <dbReference type="Proteomes" id="UP000269591"/>
    </source>
</evidence>
<feature type="transmembrane region" description="Helical" evidence="4">
    <location>
        <begin position="24"/>
        <end position="44"/>
    </location>
</feature>
<sequence length="500" mass="53242">MSTTAPKNKVASFMPSAPIRIKRGIASVYTSPYLSLALISAWHYSLWFVPNATGLLGITSLDVTFVWLLTLGFAGLFMLVLPLGIKRIDTGEHLGIVPLSAGVLSAATLVFCLVFPFVHGAPFYVMATVIACLFGLCQALMWIFGGASCSRAKATFAVRDVALTFAIVTVAAMAASMLLPTPAAAVLAALFPIASAIAYRSTMARSGGCPEPVLLPHKSSKALRMSAIVILVTGGMISMADTFATCIIPTELTGVLFHANILAWTLAGGVIIISVLLLLYASRFTDGEPYSLVPFLMALSIVALALVIKSGALAVAAFALGMGICVTMEILMLTFFGALATRGYMAPAIAFGVSEGVMRLGSVIGNASAVFLEQNNLVNSSLTTDTCLLGACIIGFLIIAATRQQHAITELASAPLSVDEVDTVCEDAAAEFGLSPRETEVLKLLARNHSIDSIAKRFVISPYTVQTHIQHIYRKLHVHRRGELLDYINLRRDAIRERKN</sequence>
<feature type="transmembrane region" description="Helical" evidence="4">
    <location>
        <begin position="156"/>
        <end position="177"/>
    </location>
</feature>
<feature type="transmembrane region" description="Helical" evidence="4">
    <location>
        <begin position="314"/>
        <end position="336"/>
    </location>
</feature>
<dbReference type="InterPro" id="IPR036388">
    <property type="entry name" value="WH-like_DNA-bd_sf"/>
</dbReference>
<dbReference type="PROSITE" id="PS50043">
    <property type="entry name" value="HTH_LUXR_2"/>
    <property type="match status" value="1"/>
</dbReference>
<protein>
    <recommendedName>
        <fullName evidence="5">HTH luxR-type domain-containing protein</fullName>
    </recommendedName>
</protein>
<dbReference type="InterPro" id="IPR016032">
    <property type="entry name" value="Sig_transdc_resp-reg_C-effctor"/>
</dbReference>
<keyword evidence="4" id="KW-0472">Membrane</keyword>
<feature type="transmembrane region" description="Helical" evidence="4">
    <location>
        <begin position="96"/>
        <end position="117"/>
    </location>
</feature>
<accession>A0A3N0B4U7</accession>
<name>A0A3N0B4U7_9ACTN</name>
<keyword evidence="7" id="KW-1185">Reference proteome</keyword>
<evidence type="ECO:0000256" key="1">
    <source>
        <dbReference type="ARBA" id="ARBA00023015"/>
    </source>
</evidence>
<keyword evidence="1" id="KW-0805">Transcription regulation</keyword>
<comment type="caution">
    <text evidence="6">The sequence shown here is derived from an EMBL/GenBank/DDBJ whole genome shotgun (WGS) entry which is preliminary data.</text>
</comment>
<dbReference type="Gene3D" id="1.10.10.10">
    <property type="entry name" value="Winged helix-like DNA-binding domain superfamily/Winged helix DNA-binding domain"/>
    <property type="match status" value="1"/>
</dbReference>